<keyword evidence="2" id="KW-1185">Reference proteome</keyword>
<proteinExistence type="predicted"/>
<dbReference type="InterPro" id="IPR003374">
    <property type="entry name" value="ApbE-like_sf"/>
</dbReference>
<comment type="caution">
    <text evidence="1">The sequence shown here is derived from an EMBL/GenBank/DDBJ whole genome shotgun (WGS) entry which is preliminary data.</text>
</comment>
<sequence>MQASRNSLPDGRWHLQHGPIDIVLGAEGEPGAVQAAHEAAWARFGGILPELVAELALLRQPVDATRMPRGAVARRMWQACLPFLPRFITPMAAVAGSVAEELVAFYQRPGMTRAWINNGGDVALHLAPGQVLRIGLFADLARFDPSQLVGGGLPIDGAFEVRADDPVRGVATSGWRGRSFSMGIADSVTVRAATASAADAAATLIANAVDAPHPRILRQPATSLKDDTDLGDRLVTVDVPLLPTQTVQDALASGIRCARELREAGIIHSAVLVCQGWVATDDTAPAPLLERQAPQGLAA</sequence>
<name>A0A936ZUY4_9BURK</name>
<accession>A0A936ZUY4</accession>
<dbReference type="EMBL" id="JAEQNA010000005">
    <property type="protein sequence ID" value="MBL0421620.1"/>
    <property type="molecule type" value="Genomic_DNA"/>
</dbReference>
<dbReference type="PIRSF" id="PIRSF006421">
    <property type="entry name" value="UCP006421"/>
    <property type="match status" value="1"/>
</dbReference>
<dbReference type="NCBIfam" id="NF003322">
    <property type="entry name" value="PRK04334.1-2"/>
    <property type="match status" value="1"/>
</dbReference>
<dbReference type="Proteomes" id="UP000613011">
    <property type="component" value="Unassembled WGS sequence"/>
</dbReference>
<dbReference type="Gene3D" id="3.10.520.10">
    <property type="entry name" value="ApbE-like domains"/>
    <property type="match status" value="1"/>
</dbReference>
<dbReference type="AlphaFoldDB" id="A0A936ZUY4"/>
<protein>
    <submittedName>
        <fullName evidence="1">UPF0280 family protein</fullName>
    </submittedName>
</protein>
<dbReference type="SUPFAM" id="SSF143631">
    <property type="entry name" value="ApbE-like"/>
    <property type="match status" value="1"/>
</dbReference>
<gene>
    <name evidence="1" type="ORF">JI739_14785</name>
</gene>
<dbReference type="InterPro" id="IPR007183">
    <property type="entry name" value="UPF0280"/>
</dbReference>
<evidence type="ECO:0000313" key="2">
    <source>
        <dbReference type="Proteomes" id="UP000613011"/>
    </source>
</evidence>
<reference evidence="1" key="1">
    <citation type="submission" date="2021-01" db="EMBL/GenBank/DDBJ databases">
        <title>Ramlibacter sp. strain AW1 16S ribosomal RNA gene Genome sequencing and assembly.</title>
        <authorList>
            <person name="Kang M."/>
        </authorList>
    </citation>
    <scope>NUCLEOTIDE SEQUENCE</scope>
    <source>
        <strain evidence="1">AW1</strain>
    </source>
</reference>
<organism evidence="1 2">
    <name type="scientific">Ramlibacter aurantiacus</name>
    <dbReference type="NCBI Taxonomy" id="2801330"/>
    <lineage>
        <taxon>Bacteria</taxon>
        <taxon>Pseudomonadati</taxon>
        <taxon>Pseudomonadota</taxon>
        <taxon>Betaproteobacteria</taxon>
        <taxon>Burkholderiales</taxon>
        <taxon>Comamonadaceae</taxon>
        <taxon>Ramlibacter</taxon>
    </lineage>
</organism>
<dbReference type="RefSeq" id="WP_201684690.1">
    <property type="nucleotide sequence ID" value="NZ_JAEQNA010000005.1"/>
</dbReference>
<evidence type="ECO:0000313" key="1">
    <source>
        <dbReference type="EMBL" id="MBL0421620.1"/>
    </source>
</evidence>